<proteinExistence type="inferred from homology"/>
<evidence type="ECO:0000313" key="5">
    <source>
        <dbReference type="Proteomes" id="UP000291121"/>
    </source>
</evidence>
<keyword evidence="5" id="KW-1185">Reference proteome</keyword>
<accession>A0A4P6G5N1</accession>
<gene>
    <name evidence="4" type="ORF">CUN61_23885</name>
</gene>
<dbReference type="InterPro" id="IPR038482">
    <property type="entry name" value="Tp34-type_sf"/>
</dbReference>
<dbReference type="Gene3D" id="2.60.40.2480">
    <property type="entry name" value="Periplasmic metal-binding protein Tp34-type"/>
    <property type="match status" value="1"/>
</dbReference>
<feature type="chain" id="PRO_5020606875" description="DUF4198 domain-containing protein" evidence="3">
    <location>
        <begin position="27"/>
        <end position="197"/>
    </location>
</feature>
<comment type="similarity">
    <text evidence="1">Belongs to the UPF0423 family.</text>
</comment>
<feature type="signal peptide" evidence="3">
    <location>
        <begin position="1"/>
        <end position="26"/>
    </location>
</feature>
<sequence length="197" mass="21145">MTNTQKLLFALGSAITLPVATCLAQAAEPQIKTLTSPKDPTESAVLIGRVINDGLTIQLELEGAEAMWMQMGTPAQWSEHVPAKNERYHIEIKVTDNATKTRLPYSTVTFAATNKANGKSVETVLPPMWGGSGLHYSENSPLAGDGVYAATVTVGVPAFAREMKDKDLWSKPVNAHFHFKLKGGVLVEVSEPVSAAN</sequence>
<name>A0A4P6G5N1_9PSED</name>
<dbReference type="InterPro" id="IPR018470">
    <property type="entry name" value="Metal-bd_Tp34-typ"/>
</dbReference>
<evidence type="ECO:0000313" key="4">
    <source>
        <dbReference type="EMBL" id="QAY86805.1"/>
    </source>
</evidence>
<dbReference type="Pfam" id="PF10634">
    <property type="entry name" value="Iron_transport"/>
    <property type="match status" value="1"/>
</dbReference>
<dbReference type="EMBL" id="CP024767">
    <property type="protein sequence ID" value="QAY86805.1"/>
    <property type="molecule type" value="Genomic_DNA"/>
</dbReference>
<protein>
    <recommendedName>
        <fullName evidence="6">DUF4198 domain-containing protein</fullName>
    </recommendedName>
</protein>
<evidence type="ECO:0000256" key="3">
    <source>
        <dbReference type="SAM" id="SignalP"/>
    </source>
</evidence>
<reference evidence="4 5" key="1">
    <citation type="submission" date="2017-11" db="EMBL/GenBank/DDBJ databases">
        <title>Genome sequence of Pseudomonas arsenicoxydans ACM1.</title>
        <authorList>
            <person name="Nascimento F.X."/>
        </authorList>
    </citation>
    <scope>NUCLEOTIDE SEQUENCE [LARGE SCALE GENOMIC DNA]</scope>
    <source>
        <strain evidence="4 5">ACM1</strain>
    </source>
</reference>
<evidence type="ECO:0008006" key="6">
    <source>
        <dbReference type="Google" id="ProtNLM"/>
    </source>
</evidence>
<dbReference type="Proteomes" id="UP000291121">
    <property type="component" value="Chromosome"/>
</dbReference>
<dbReference type="RefSeq" id="WP_208668834.1">
    <property type="nucleotide sequence ID" value="NZ_CP024767.1"/>
</dbReference>
<organism evidence="4 5">
    <name type="scientific">Pseudomonas arsenicoxydans</name>
    <dbReference type="NCBI Taxonomy" id="702115"/>
    <lineage>
        <taxon>Bacteria</taxon>
        <taxon>Pseudomonadati</taxon>
        <taxon>Pseudomonadota</taxon>
        <taxon>Gammaproteobacteria</taxon>
        <taxon>Pseudomonadales</taxon>
        <taxon>Pseudomonadaceae</taxon>
        <taxon>Pseudomonas</taxon>
    </lineage>
</organism>
<keyword evidence="2 3" id="KW-0732">Signal</keyword>
<dbReference type="AlphaFoldDB" id="A0A4P6G5N1"/>
<evidence type="ECO:0000256" key="1">
    <source>
        <dbReference type="ARBA" id="ARBA00010013"/>
    </source>
</evidence>
<evidence type="ECO:0000256" key="2">
    <source>
        <dbReference type="ARBA" id="ARBA00022729"/>
    </source>
</evidence>